<reference evidence="11" key="1">
    <citation type="submission" date="2020-09" db="EMBL/GenBank/DDBJ databases">
        <title>Comparative genome analyses of four rice-infecting Rhizoctonia solani isolates reveal extensive enrichment of homogalacturonan modification genes.</title>
        <authorList>
            <person name="Lee D.-Y."/>
            <person name="Jeon J."/>
            <person name="Kim K.-T."/>
            <person name="Cheong K."/>
            <person name="Song H."/>
            <person name="Choi G."/>
            <person name="Ko J."/>
            <person name="Opiyo S.O."/>
            <person name="Zuo S."/>
            <person name="Madhav S."/>
            <person name="Lee Y.-H."/>
            <person name="Wang G.-L."/>
        </authorList>
    </citation>
    <scope>NUCLEOTIDE SEQUENCE</scope>
    <source>
        <strain evidence="11">AG1-IA YN-7</strain>
    </source>
</reference>
<dbReference type="Pfam" id="PF00271">
    <property type="entry name" value="Helicase_C"/>
    <property type="match status" value="1"/>
</dbReference>
<dbReference type="GO" id="GO:0005694">
    <property type="term" value="C:chromosome"/>
    <property type="evidence" value="ECO:0007669"/>
    <property type="project" value="TreeGrafter"/>
</dbReference>
<evidence type="ECO:0000259" key="9">
    <source>
        <dbReference type="PROSITE" id="PS51192"/>
    </source>
</evidence>
<evidence type="ECO:0000259" key="10">
    <source>
        <dbReference type="PROSITE" id="PS51194"/>
    </source>
</evidence>
<comment type="catalytic activity">
    <reaction evidence="6">
        <text>Couples ATP hydrolysis with the unwinding of duplex DNA by translocating in the 3'-5' direction.</text>
        <dbReference type="EC" id="5.6.2.4"/>
    </reaction>
</comment>
<feature type="region of interest" description="Disordered" evidence="8">
    <location>
        <begin position="1259"/>
        <end position="1297"/>
    </location>
</feature>
<evidence type="ECO:0000256" key="4">
    <source>
        <dbReference type="ARBA" id="ARBA00023125"/>
    </source>
</evidence>
<feature type="compositionally biased region" description="Polar residues" evidence="8">
    <location>
        <begin position="1283"/>
        <end position="1296"/>
    </location>
</feature>
<dbReference type="GO" id="GO:0005524">
    <property type="term" value="F:ATP binding"/>
    <property type="evidence" value="ECO:0007669"/>
    <property type="project" value="UniProtKB-KW"/>
</dbReference>
<gene>
    <name evidence="11" type="ORF">RHS04_07623</name>
</gene>
<dbReference type="InterPro" id="IPR014001">
    <property type="entry name" value="Helicase_ATP-bd"/>
</dbReference>
<dbReference type="PANTHER" id="PTHR13710">
    <property type="entry name" value="DNA HELICASE RECQ FAMILY MEMBER"/>
    <property type="match status" value="1"/>
</dbReference>
<dbReference type="Proteomes" id="UP000650582">
    <property type="component" value="Unassembled WGS sequence"/>
</dbReference>
<dbReference type="GO" id="GO:0000724">
    <property type="term" value="P:double-strand break repair via homologous recombination"/>
    <property type="evidence" value="ECO:0007669"/>
    <property type="project" value="TreeGrafter"/>
</dbReference>
<keyword evidence="3" id="KW-0067">ATP-binding</keyword>
<comment type="caution">
    <text evidence="11">The sequence shown here is derived from an EMBL/GenBank/DDBJ whole genome shotgun (WGS) entry which is preliminary data.</text>
</comment>
<keyword evidence="5" id="KW-0413">Isomerase</keyword>
<protein>
    <recommendedName>
        <fullName evidence="7">DNA 3'-5' helicase</fullName>
        <ecNumber evidence="7">5.6.2.4</ecNumber>
    </recommendedName>
</protein>
<sequence length="1376" mass="153912">MLEKYQLHSGKLNEIEPPMYPVAQLPFLPVHPAYLCRLCHDNGETYIWRTAARRISHFHHMHQDETWVDAMQLSIEVQTFSEDDATRKDFRVSSALVHASQAFPGDPREVPGTILASAFVKNWESAPPPKPTETSNLKDMEPFAEFSGWGRFVPTQNLHQQLQLLQVPDSGPLKRVLDALAPMFVKLIDRLEDLPRSLCAQVMDETGSGTSSKLHKLQSAQAVRLYGNTWAMSLIYAMRIYELPQSDGSATLQVTFTPSQKMWLTEAWKFAKSKPLTVPVKEVFLGLSISLWGPEDNKHLLYNRFNDPVLRFSIFTRMKFSMRITTVYWLQGHMLHSQKSEKWAEKHIKATLCASRINPFSSLYDAMGLAVQYKDSPSGQPRAVWGLDQKTMLYVDGQEWHIPSLRNSVGDLIKEIDNGLFKLLGRSTPQELGLHLSPDMKILDRHSNQKPGYSFLNDEQNPFLGVSQNLGVHLLSQKEGSILAAGIKDNQIIWRDQGLMQYLSLHQEISNKMMLSWHMSGGQPSRGEEMTTIPLTEQINKGRGIFWLDGRLVYVVQYSKSGNILKSDKAVAHCVPWVLARQFLIMNALVLPFVSQLIKAKFGPEKQAVQEHMAFATMGERFRAETLGDLLEEFFLHRLNCSGVRLNAHRHGVIAMERQFMPTAARTLDRLLATADFQGGHTTNVSVNYYALDGNERYQFLSHTMAKFIMISMLWWPIIMPMDQLTQDELERADKVPQDLNSDDPLVQPSTISTTLELQQLEERIVNKVVNQVEAAVEISRKSIVAEVEVMLNDKGLTTAPATQQGEVAPKALALLQRWSGSDTATWKSPGQGQAMTSILERRNSLLCILPTGGGKSFLFSSLPLIERRATLVVFPLKALYEDQTHQWTKQGIEWADWTPHLVPVSGLVAVQLQAFLSIDVLMQWCHAAIGNQALERIIFDEAHTALTQAHFREEMKNICCLVELAIPVIALSATVPPIYEERLQTAFGRPQWQVIQETTQRANIQFRIAKFHDPNEALRSLRHHINHFKGKLGQGEVMLVHCCTCALAIEAGNHLNIPVYHSKLTDATKQQILTAWMDGNAQVIISTSALGAGIHHEGCCIIFQLGLPWGMVEHGQETGRCGRNGKPAIAALFHWGVDFSAQSPDISGLGALRGMVESTRCHRIHMSQHLDGDSLKVSCSAGYLPCGPCAKAAKIARSRTGFNLNAPDHWENEVSFHNPQELLISDFVEGQPVSNEIQSPQGSVVSDIEIQGSLLEPMRPGWNSPGRSSISISDGSQSIGSQMNLTSAQSPSLGSNEDIRTQKEVQLYERELVQKAWIQPNVAGPSTTIMDAARAHARKRQDIAVSKGKRATPLTISIGRILEAKKHLEGCCCMP</sequence>
<proteinExistence type="inferred from homology"/>
<dbReference type="SMART" id="SM00490">
    <property type="entry name" value="HELICc"/>
    <property type="match status" value="1"/>
</dbReference>
<dbReference type="GO" id="GO:0009378">
    <property type="term" value="F:four-way junction helicase activity"/>
    <property type="evidence" value="ECO:0007669"/>
    <property type="project" value="TreeGrafter"/>
</dbReference>
<keyword evidence="11" id="KW-0378">Hydrolase</keyword>
<feature type="compositionally biased region" description="Low complexity" evidence="8">
    <location>
        <begin position="1265"/>
        <end position="1282"/>
    </location>
</feature>
<dbReference type="InterPro" id="IPR001650">
    <property type="entry name" value="Helicase_C-like"/>
</dbReference>
<evidence type="ECO:0000256" key="5">
    <source>
        <dbReference type="ARBA" id="ARBA00023235"/>
    </source>
</evidence>
<dbReference type="PROSITE" id="PS51194">
    <property type="entry name" value="HELICASE_CTER"/>
    <property type="match status" value="1"/>
</dbReference>
<evidence type="ECO:0000256" key="1">
    <source>
        <dbReference type="ARBA" id="ARBA00005446"/>
    </source>
</evidence>
<accession>A0A8H7H374</accession>
<organism evidence="11 12">
    <name type="scientific">Rhizoctonia solani</name>
    <dbReference type="NCBI Taxonomy" id="456999"/>
    <lineage>
        <taxon>Eukaryota</taxon>
        <taxon>Fungi</taxon>
        <taxon>Dikarya</taxon>
        <taxon>Basidiomycota</taxon>
        <taxon>Agaricomycotina</taxon>
        <taxon>Agaricomycetes</taxon>
        <taxon>Cantharellales</taxon>
        <taxon>Ceratobasidiaceae</taxon>
        <taxon>Rhizoctonia</taxon>
    </lineage>
</organism>
<evidence type="ECO:0000256" key="6">
    <source>
        <dbReference type="ARBA" id="ARBA00034617"/>
    </source>
</evidence>
<evidence type="ECO:0000256" key="8">
    <source>
        <dbReference type="SAM" id="MobiDB-lite"/>
    </source>
</evidence>
<name>A0A8H7H374_9AGAM</name>
<evidence type="ECO:0000313" key="12">
    <source>
        <dbReference type="Proteomes" id="UP000650582"/>
    </source>
</evidence>
<dbReference type="GO" id="GO:0043138">
    <property type="term" value="F:3'-5' DNA helicase activity"/>
    <property type="evidence" value="ECO:0007669"/>
    <property type="project" value="UniProtKB-EC"/>
</dbReference>
<dbReference type="GO" id="GO:0003677">
    <property type="term" value="F:DNA binding"/>
    <property type="evidence" value="ECO:0007669"/>
    <property type="project" value="UniProtKB-KW"/>
</dbReference>
<dbReference type="SMART" id="SM00487">
    <property type="entry name" value="DEXDc"/>
    <property type="match status" value="1"/>
</dbReference>
<evidence type="ECO:0000256" key="2">
    <source>
        <dbReference type="ARBA" id="ARBA00022741"/>
    </source>
</evidence>
<dbReference type="Gene3D" id="3.40.50.300">
    <property type="entry name" value="P-loop containing nucleotide triphosphate hydrolases"/>
    <property type="match status" value="2"/>
</dbReference>
<evidence type="ECO:0000256" key="3">
    <source>
        <dbReference type="ARBA" id="ARBA00022840"/>
    </source>
</evidence>
<feature type="domain" description="Helicase ATP-binding" evidence="9">
    <location>
        <begin position="837"/>
        <end position="994"/>
    </location>
</feature>
<feature type="domain" description="Helicase C-terminal" evidence="10">
    <location>
        <begin position="1021"/>
        <end position="1168"/>
    </location>
</feature>
<dbReference type="GO" id="GO:0005737">
    <property type="term" value="C:cytoplasm"/>
    <property type="evidence" value="ECO:0007669"/>
    <property type="project" value="TreeGrafter"/>
</dbReference>
<comment type="similarity">
    <text evidence="1">Belongs to the helicase family. RecQ subfamily.</text>
</comment>
<dbReference type="SUPFAM" id="SSF52540">
    <property type="entry name" value="P-loop containing nucleoside triphosphate hydrolases"/>
    <property type="match status" value="1"/>
</dbReference>
<evidence type="ECO:0000313" key="11">
    <source>
        <dbReference type="EMBL" id="KAF8673594.1"/>
    </source>
</evidence>
<dbReference type="InterPro" id="IPR027417">
    <property type="entry name" value="P-loop_NTPase"/>
</dbReference>
<keyword evidence="11" id="KW-0347">Helicase</keyword>
<dbReference type="Pfam" id="PF00270">
    <property type="entry name" value="DEAD"/>
    <property type="match status" value="1"/>
</dbReference>
<dbReference type="EMBL" id="JACYCC010000145">
    <property type="protein sequence ID" value="KAF8673594.1"/>
    <property type="molecule type" value="Genomic_DNA"/>
</dbReference>
<keyword evidence="2" id="KW-0547">Nucleotide-binding</keyword>
<keyword evidence="4" id="KW-0238">DNA-binding</keyword>
<dbReference type="InterPro" id="IPR011545">
    <property type="entry name" value="DEAD/DEAH_box_helicase_dom"/>
</dbReference>
<dbReference type="EC" id="5.6.2.4" evidence="7"/>
<dbReference type="PROSITE" id="PS51192">
    <property type="entry name" value="HELICASE_ATP_BIND_1"/>
    <property type="match status" value="1"/>
</dbReference>
<evidence type="ECO:0000256" key="7">
    <source>
        <dbReference type="ARBA" id="ARBA00034808"/>
    </source>
</evidence>
<dbReference type="PANTHER" id="PTHR13710:SF105">
    <property type="entry name" value="ATP-DEPENDENT DNA HELICASE Q1"/>
    <property type="match status" value="1"/>
</dbReference>